<evidence type="ECO:0000256" key="1">
    <source>
        <dbReference type="ARBA" id="ARBA00023125"/>
    </source>
</evidence>
<keyword evidence="1 2" id="KW-0238">DNA-binding</keyword>
<dbReference type="Pfam" id="PF00440">
    <property type="entry name" value="TetR_N"/>
    <property type="match status" value="1"/>
</dbReference>
<feature type="region of interest" description="Disordered" evidence="3">
    <location>
        <begin position="1"/>
        <end position="20"/>
    </location>
</feature>
<reference evidence="5 6" key="1">
    <citation type="submission" date="2023-07" db="EMBL/GenBank/DDBJ databases">
        <title>Genomic Encyclopedia of Type Strains, Phase IV (KMG-IV): sequencing the most valuable type-strain genomes for metagenomic binning, comparative biology and taxonomic classification.</title>
        <authorList>
            <person name="Goeker M."/>
        </authorList>
    </citation>
    <scope>NUCLEOTIDE SEQUENCE [LARGE SCALE GENOMIC DNA]</scope>
    <source>
        <strain evidence="5 6">DSM 100301</strain>
    </source>
</reference>
<dbReference type="InterPro" id="IPR036271">
    <property type="entry name" value="Tet_transcr_reg_TetR-rel_C_sf"/>
</dbReference>
<keyword evidence="6" id="KW-1185">Reference proteome</keyword>
<dbReference type="EMBL" id="JAUSWH010000010">
    <property type="protein sequence ID" value="MDQ0456814.1"/>
    <property type="molecule type" value="Genomic_DNA"/>
</dbReference>
<dbReference type="InterPro" id="IPR041586">
    <property type="entry name" value="PsrA_TetR_C"/>
</dbReference>
<evidence type="ECO:0000313" key="6">
    <source>
        <dbReference type="Proteomes" id="UP001235269"/>
    </source>
</evidence>
<protein>
    <submittedName>
        <fullName evidence="5">AcrR family transcriptional regulator</fullName>
    </submittedName>
</protein>
<evidence type="ECO:0000313" key="5">
    <source>
        <dbReference type="EMBL" id="MDQ0456814.1"/>
    </source>
</evidence>
<feature type="DNA-binding region" description="H-T-H motif" evidence="2">
    <location>
        <begin position="46"/>
        <end position="65"/>
    </location>
</feature>
<dbReference type="Pfam" id="PF17939">
    <property type="entry name" value="TetR_C_30"/>
    <property type="match status" value="1"/>
</dbReference>
<gene>
    <name evidence="5" type="ORF">QO005_003159</name>
</gene>
<dbReference type="PRINTS" id="PR00455">
    <property type="entry name" value="HTHTETR"/>
</dbReference>
<organism evidence="5 6">
    <name type="scientific">Rhizobium paknamense</name>
    <dbReference type="NCBI Taxonomy" id="1206817"/>
    <lineage>
        <taxon>Bacteria</taxon>
        <taxon>Pseudomonadati</taxon>
        <taxon>Pseudomonadota</taxon>
        <taxon>Alphaproteobacteria</taxon>
        <taxon>Hyphomicrobiales</taxon>
        <taxon>Rhizobiaceae</taxon>
        <taxon>Rhizobium/Agrobacterium group</taxon>
        <taxon>Rhizobium</taxon>
    </lineage>
</organism>
<proteinExistence type="predicted"/>
<dbReference type="PROSITE" id="PS50977">
    <property type="entry name" value="HTH_TETR_2"/>
    <property type="match status" value="1"/>
</dbReference>
<evidence type="ECO:0000256" key="2">
    <source>
        <dbReference type="PROSITE-ProRule" id="PRU00335"/>
    </source>
</evidence>
<comment type="caution">
    <text evidence="5">The sequence shown here is derived from an EMBL/GenBank/DDBJ whole genome shotgun (WGS) entry which is preliminary data.</text>
</comment>
<dbReference type="RefSeq" id="WP_307158996.1">
    <property type="nucleotide sequence ID" value="NZ_JAUSWH010000010.1"/>
</dbReference>
<dbReference type="SUPFAM" id="SSF48498">
    <property type="entry name" value="Tetracyclin repressor-like, C-terminal domain"/>
    <property type="match status" value="1"/>
</dbReference>
<dbReference type="Proteomes" id="UP001235269">
    <property type="component" value="Unassembled WGS sequence"/>
</dbReference>
<dbReference type="PANTHER" id="PTHR30055:SF235">
    <property type="entry name" value="TRANSCRIPTIONAL REGULATORY PROTEIN"/>
    <property type="match status" value="1"/>
</dbReference>
<evidence type="ECO:0000256" key="3">
    <source>
        <dbReference type="SAM" id="MobiDB-lite"/>
    </source>
</evidence>
<dbReference type="InterPro" id="IPR023772">
    <property type="entry name" value="DNA-bd_HTH_TetR-type_CS"/>
</dbReference>
<dbReference type="PROSITE" id="PS01081">
    <property type="entry name" value="HTH_TETR_1"/>
    <property type="match status" value="1"/>
</dbReference>
<dbReference type="Gene3D" id="1.10.357.10">
    <property type="entry name" value="Tetracycline Repressor, domain 2"/>
    <property type="match status" value="1"/>
</dbReference>
<dbReference type="InterPro" id="IPR009057">
    <property type="entry name" value="Homeodomain-like_sf"/>
</dbReference>
<feature type="domain" description="HTH tetR-type" evidence="4">
    <location>
        <begin position="23"/>
        <end position="83"/>
    </location>
</feature>
<dbReference type="PANTHER" id="PTHR30055">
    <property type="entry name" value="HTH-TYPE TRANSCRIPTIONAL REGULATOR RUTR"/>
    <property type="match status" value="1"/>
</dbReference>
<dbReference type="InterPro" id="IPR050109">
    <property type="entry name" value="HTH-type_TetR-like_transc_reg"/>
</dbReference>
<evidence type="ECO:0000259" key="4">
    <source>
        <dbReference type="PROSITE" id="PS50977"/>
    </source>
</evidence>
<sequence length="226" mass="25129">MVRRGKAGVEKDGATLQTRANGDQTREKIIAAAELLFGNHSFDTVSLRDITNAAGVTLALVSYHFKTKENLFSAIVARRAETLNEIRRARLAALDAAGSVTVESLLDAFMRPLFEQMQSEDEGWQAYLLLLANLATSDRWVPYINENFDETANLFIRRLQALMPAMKEETLLRGFSMVLVLMLQTVSKNRRLDALSAGRFSSTDLSTAYRLLLTFSLAGLHALENA</sequence>
<dbReference type="InterPro" id="IPR001647">
    <property type="entry name" value="HTH_TetR"/>
</dbReference>
<accession>A0ABU0IF09</accession>
<dbReference type="SUPFAM" id="SSF46689">
    <property type="entry name" value="Homeodomain-like"/>
    <property type="match status" value="1"/>
</dbReference>
<name>A0ABU0IF09_9HYPH</name>